<evidence type="ECO:0000313" key="1">
    <source>
        <dbReference type="Proteomes" id="UP000095286"/>
    </source>
</evidence>
<sequence length="178" mass="20460">MQSLQHDLEKYIHNAIRDKPFYIVHDHWSESSVSINGVVIVCENKSYLAKLIVSKVDELIDDECHSDEEFFDGDEPEKEAETSEFNLAKTEIDPSLSDGKLRFIADIEKRLQAYSEKEIVKVATFLSPKYSNSVSSIKGAVLRVLDKITTIDIDDDEVETQILMYQLKLEIYGENLRR</sequence>
<organism evidence="1 2">
    <name type="scientific">Rhabditophanes sp. KR3021</name>
    <dbReference type="NCBI Taxonomy" id="114890"/>
    <lineage>
        <taxon>Eukaryota</taxon>
        <taxon>Metazoa</taxon>
        <taxon>Ecdysozoa</taxon>
        <taxon>Nematoda</taxon>
        <taxon>Chromadorea</taxon>
        <taxon>Rhabditida</taxon>
        <taxon>Tylenchina</taxon>
        <taxon>Panagrolaimomorpha</taxon>
        <taxon>Strongyloidoidea</taxon>
        <taxon>Alloionematidae</taxon>
        <taxon>Rhabditophanes</taxon>
    </lineage>
</organism>
<name>A0AC35TM76_9BILA</name>
<reference evidence="2" key="1">
    <citation type="submission" date="2016-11" db="UniProtKB">
        <authorList>
            <consortium name="WormBaseParasite"/>
        </authorList>
    </citation>
    <scope>IDENTIFICATION</scope>
    <source>
        <strain evidence="2">KR3021</strain>
    </source>
</reference>
<dbReference type="WBParaSite" id="RSKR_0000225150.1">
    <property type="protein sequence ID" value="RSKR_0000225150.1"/>
    <property type="gene ID" value="RSKR_0000225150"/>
</dbReference>
<evidence type="ECO:0000313" key="2">
    <source>
        <dbReference type="WBParaSite" id="RSKR_0000225150.1"/>
    </source>
</evidence>
<accession>A0AC35TM76</accession>
<dbReference type="Proteomes" id="UP000095286">
    <property type="component" value="Unplaced"/>
</dbReference>
<protein>
    <submittedName>
        <fullName evidence="2">DUF4303 domain-containing protein</fullName>
    </submittedName>
</protein>
<proteinExistence type="predicted"/>